<dbReference type="AlphaFoldDB" id="A0A1Z4BTD7"/>
<protein>
    <submittedName>
        <fullName evidence="1">Uncharacterized protein</fullName>
    </submittedName>
</protein>
<organism evidence="1 2">
    <name type="scientific">Capnocytophaga endodontalis</name>
    <dbReference type="NCBI Taxonomy" id="2708117"/>
    <lineage>
        <taxon>Bacteria</taxon>
        <taxon>Pseudomonadati</taxon>
        <taxon>Bacteroidota</taxon>
        <taxon>Flavobacteriia</taxon>
        <taxon>Flavobacteriales</taxon>
        <taxon>Flavobacteriaceae</taxon>
        <taxon>Capnocytophaga</taxon>
    </lineage>
</organism>
<dbReference type="Proteomes" id="UP000197007">
    <property type="component" value="Chromosome"/>
</dbReference>
<accession>A0A1Z4BTD7</accession>
<dbReference type="KEGG" id="capn:CBG49_09885"/>
<evidence type="ECO:0000313" key="1">
    <source>
        <dbReference type="EMBL" id="ASF44528.1"/>
    </source>
</evidence>
<evidence type="ECO:0000313" key="2">
    <source>
        <dbReference type="Proteomes" id="UP000197007"/>
    </source>
</evidence>
<sequence length="223" mass="26139">MLGYHIFPTNLLWEFPLDSLGKGKDYSTDEEFDYEVEQIVGIYNNILWVYIERGGFIGLDIQTGELKHRILGIPKGNLLGKVDSYVDSEEFYIFYRAKFILDDKKGIIIGLIADRFFEIDLNKEKVTPMLYGMWDKMEKMNLKKYGVNGKTSLQGDLLYFYNDKELQFGVLDINTKEIIYISEPIAVVERDDSFTRLRDLKVSENKVYILDSNHTLHIFEREK</sequence>
<keyword evidence="2" id="KW-1185">Reference proteome</keyword>
<dbReference type="EMBL" id="CP022022">
    <property type="protein sequence ID" value="ASF44528.1"/>
    <property type="molecule type" value="Genomic_DNA"/>
</dbReference>
<name>A0A1Z4BTD7_9FLAO</name>
<proteinExistence type="predicted"/>
<reference evidence="2" key="1">
    <citation type="submission" date="2017-06" db="EMBL/GenBank/DDBJ databases">
        <title>Complete genome sequence of Capnocytophaga sp. KCOM 1579 (=ChDC OS43) isolated from a human refractory periapical abscess lesion.</title>
        <authorList>
            <person name="Kook J.-K."/>
            <person name="Park S.-N."/>
            <person name="Lim Y.K."/>
            <person name="Roh H."/>
        </authorList>
    </citation>
    <scope>NUCLEOTIDE SEQUENCE [LARGE SCALE GENOMIC DNA]</scope>
    <source>
        <strain evidence="2">ChDC OS43</strain>
    </source>
</reference>
<gene>
    <name evidence="1" type="ORF">CBG49_09885</name>
</gene>